<evidence type="ECO:0000256" key="2">
    <source>
        <dbReference type="ARBA" id="ARBA00022801"/>
    </source>
</evidence>
<comment type="cofactor">
    <cofactor evidence="4">
        <name>Zn(2+)</name>
        <dbReference type="ChEBI" id="CHEBI:29105"/>
    </cofactor>
    <text evidence="4">Binds 1 divalent metal cation per subunit.</text>
</comment>
<evidence type="ECO:0000259" key="5">
    <source>
        <dbReference type="Pfam" id="PF08450"/>
    </source>
</evidence>
<feature type="binding site" evidence="4">
    <location>
        <position position="150"/>
    </location>
    <ligand>
        <name>a divalent metal cation</name>
        <dbReference type="ChEBI" id="CHEBI:60240"/>
    </ligand>
</feature>
<feature type="binding site" evidence="4">
    <location>
        <position position="100"/>
    </location>
    <ligand>
        <name>substrate</name>
    </ligand>
</feature>
<keyword evidence="2" id="KW-0378">Hydrolase</keyword>
<organism evidence="6 7">
    <name type="scientific">Streptomyces aquilus</name>
    <dbReference type="NCBI Taxonomy" id="2548456"/>
    <lineage>
        <taxon>Bacteria</taxon>
        <taxon>Bacillati</taxon>
        <taxon>Actinomycetota</taxon>
        <taxon>Actinomycetes</taxon>
        <taxon>Kitasatosporales</taxon>
        <taxon>Streptomycetaceae</taxon>
        <taxon>Streptomyces</taxon>
    </lineage>
</organism>
<dbReference type="Proteomes" id="UP000280197">
    <property type="component" value="Chromosome"/>
</dbReference>
<feature type="binding site" evidence="4">
    <location>
        <position position="198"/>
    </location>
    <ligand>
        <name>a divalent metal cation</name>
        <dbReference type="ChEBI" id="CHEBI:60240"/>
    </ligand>
</feature>
<feature type="binding site" evidence="4">
    <location>
        <position position="118"/>
    </location>
    <ligand>
        <name>substrate</name>
    </ligand>
</feature>
<dbReference type="EMBL" id="CP034463">
    <property type="protein sequence ID" value="AZP14800.1"/>
    <property type="molecule type" value="Genomic_DNA"/>
</dbReference>
<evidence type="ECO:0000256" key="3">
    <source>
        <dbReference type="PIRSR" id="PIRSR605511-1"/>
    </source>
</evidence>
<dbReference type="PRINTS" id="PR01790">
    <property type="entry name" value="SMP30FAMILY"/>
</dbReference>
<feature type="active site" description="Proton donor/acceptor" evidence="3">
    <location>
        <position position="198"/>
    </location>
</feature>
<dbReference type="KEGG" id="saqu:EJC51_00640"/>
<feature type="binding site" evidence="4">
    <location>
        <position position="15"/>
    </location>
    <ligand>
        <name>a divalent metal cation</name>
        <dbReference type="ChEBI" id="CHEBI:60240"/>
    </ligand>
</feature>
<dbReference type="PANTHER" id="PTHR47572:SF4">
    <property type="entry name" value="LACTONASE DRP35"/>
    <property type="match status" value="1"/>
</dbReference>
<dbReference type="SUPFAM" id="SSF63829">
    <property type="entry name" value="Calcium-dependent phosphotriesterase"/>
    <property type="match status" value="1"/>
</dbReference>
<protein>
    <submittedName>
        <fullName evidence="6">Gluconolactonase</fullName>
    </submittedName>
</protein>
<feature type="domain" description="SMP-30/Gluconolactonase/LRE-like region" evidence="5">
    <location>
        <begin position="13"/>
        <end position="256"/>
    </location>
</feature>
<dbReference type="InterPro" id="IPR051262">
    <property type="entry name" value="SMP-30/CGR1_Lactonase"/>
</dbReference>
<keyword evidence="4" id="KW-0862">Zinc</keyword>
<gene>
    <name evidence="6" type="ORF">EJC51_00640</name>
</gene>
<name>A0A3Q9BVX6_9ACTN</name>
<evidence type="ECO:0000256" key="1">
    <source>
        <dbReference type="ARBA" id="ARBA00008853"/>
    </source>
</evidence>
<evidence type="ECO:0000313" key="6">
    <source>
        <dbReference type="EMBL" id="AZP14800.1"/>
    </source>
</evidence>
<sequence>MTTPTRLYTGFRFPEGGRWHDGRLWFSDMHTGEVFRVDPDGDQLPEVVTRIDDQPSGLGWLADGSLLISSMLRRVVLKVDLNGGQSIHADLSAMTDAPVNDMVVDESGTAYLGGFGYDLYAGAPQEPGPLFAISPAGEVCVAESDMVFPNGSVILPGTRTLVVAETWAARLTAFDIGEDGELSGKRLWATLPAGSTPDGLCVDVEGGVWVSCIVNGRFIRVLAGGEVTHVVDVPGRCAADCVLGGHDGRSLYLLTSNSWQPAETEERQGWIETVRVDVPGRP</sequence>
<dbReference type="PANTHER" id="PTHR47572">
    <property type="entry name" value="LIPOPROTEIN-RELATED"/>
    <property type="match status" value="1"/>
</dbReference>
<dbReference type="Gene3D" id="2.120.10.30">
    <property type="entry name" value="TolB, C-terminal domain"/>
    <property type="match status" value="1"/>
</dbReference>
<comment type="similarity">
    <text evidence="1">Belongs to the SMP-30/CGR1 family.</text>
</comment>
<accession>A0A3Q9BVX6</accession>
<keyword evidence="7" id="KW-1185">Reference proteome</keyword>
<evidence type="ECO:0000256" key="4">
    <source>
        <dbReference type="PIRSR" id="PIRSR605511-2"/>
    </source>
</evidence>
<dbReference type="AlphaFoldDB" id="A0A3Q9BVX6"/>
<dbReference type="GO" id="GO:0016787">
    <property type="term" value="F:hydrolase activity"/>
    <property type="evidence" value="ECO:0007669"/>
    <property type="project" value="UniProtKB-KW"/>
</dbReference>
<proteinExistence type="inferred from homology"/>
<evidence type="ECO:0000313" key="7">
    <source>
        <dbReference type="Proteomes" id="UP000280197"/>
    </source>
</evidence>
<reference evidence="6 7" key="1">
    <citation type="submission" date="2018-12" db="EMBL/GenBank/DDBJ databases">
        <authorList>
            <person name="Li K."/>
        </authorList>
    </citation>
    <scope>NUCLEOTIDE SEQUENCE [LARGE SCALE GENOMIC DNA]</scope>
    <source>
        <strain evidence="7">CR22</strain>
    </source>
</reference>
<dbReference type="InterPro" id="IPR005511">
    <property type="entry name" value="SMP-30"/>
</dbReference>
<dbReference type="InterPro" id="IPR011042">
    <property type="entry name" value="6-blade_b-propeller_TolB-like"/>
</dbReference>
<dbReference type="RefSeq" id="WP_126269187.1">
    <property type="nucleotide sequence ID" value="NZ_CP034463.1"/>
</dbReference>
<dbReference type="InterPro" id="IPR013658">
    <property type="entry name" value="SGL"/>
</dbReference>
<dbReference type="Pfam" id="PF08450">
    <property type="entry name" value="SGL"/>
    <property type="match status" value="1"/>
</dbReference>
<dbReference type="GO" id="GO:0046872">
    <property type="term" value="F:metal ion binding"/>
    <property type="evidence" value="ECO:0007669"/>
    <property type="project" value="UniProtKB-KW"/>
</dbReference>
<keyword evidence="4" id="KW-0479">Metal-binding</keyword>